<keyword evidence="4 6" id="KW-0472">Membrane</keyword>
<gene>
    <name evidence="7" type="primary">SMF11</name>
    <name evidence="8" type="ordered locus">CAALFM_C400990WA</name>
    <name evidence="7" type="ordered locus">orf19.12159</name>
</gene>
<dbReference type="STRING" id="237561.A0A1D8PLB0"/>
<feature type="transmembrane region" description="Helical" evidence="6">
    <location>
        <begin position="414"/>
        <end position="439"/>
    </location>
</feature>
<dbReference type="InParanoid" id="A0A1D8PLB0"/>
<feature type="compositionally biased region" description="Low complexity" evidence="5">
    <location>
        <begin position="43"/>
        <end position="54"/>
    </location>
</feature>
<feature type="transmembrane region" description="Helical" evidence="6">
    <location>
        <begin position="484"/>
        <end position="507"/>
    </location>
</feature>
<evidence type="ECO:0000256" key="6">
    <source>
        <dbReference type="SAM" id="Phobius"/>
    </source>
</evidence>
<evidence type="ECO:0000313" key="8">
    <source>
        <dbReference type="EMBL" id="AOW28888.1"/>
    </source>
</evidence>
<reference evidence="8 9" key="2">
    <citation type="journal article" date="2007" name="Genome Biol.">
        <title>Assembly of the Candida albicans genome into sixteen supercontigs aligned on the eight chromosomes.</title>
        <authorList>
            <person name="van het Hoog M."/>
            <person name="Rast T.J."/>
            <person name="Martchenko M."/>
            <person name="Grindle S."/>
            <person name="Dignard D."/>
            <person name="Hogues H."/>
            <person name="Cuomo C."/>
            <person name="Berriman M."/>
            <person name="Scherer S."/>
            <person name="Magee B.B."/>
            <person name="Whiteway M."/>
            <person name="Chibana H."/>
            <person name="Nantel A."/>
            <person name="Magee P.T."/>
        </authorList>
    </citation>
    <scope>GENOME REANNOTATION</scope>
    <source>
        <strain evidence="9">SC5314 / ATCC MYA-2876</strain>
    </source>
</reference>
<dbReference type="SMR" id="A0A1D8PLB0"/>
<feature type="transmembrane region" description="Helical" evidence="6">
    <location>
        <begin position="545"/>
        <end position="567"/>
    </location>
</feature>
<dbReference type="CGD" id="CAL0000200710">
    <property type="gene designation" value="SMF11"/>
</dbReference>
<dbReference type="GO" id="GO:0005384">
    <property type="term" value="F:manganese ion transmembrane transporter activity"/>
    <property type="evidence" value="ECO:0000318"/>
    <property type="project" value="GO_Central"/>
</dbReference>
<dbReference type="GO" id="GO:0034755">
    <property type="term" value="P:iron ion transmembrane transport"/>
    <property type="evidence" value="ECO:0000318"/>
    <property type="project" value="GO_Central"/>
</dbReference>
<dbReference type="Pfam" id="PF01566">
    <property type="entry name" value="Nramp"/>
    <property type="match status" value="2"/>
</dbReference>
<dbReference type="Proteomes" id="UP000000559">
    <property type="component" value="Chromosome 4"/>
</dbReference>
<dbReference type="RefSeq" id="XP_722757.1">
    <property type="nucleotide sequence ID" value="XM_717664.1"/>
</dbReference>
<dbReference type="FunCoup" id="A0A1D8PLB0">
    <property type="interactions" value="272"/>
</dbReference>
<organism evidence="8 9">
    <name type="scientific">Candida albicans (strain SC5314 / ATCC MYA-2876)</name>
    <name type="common">Yeast</name>
    <dbReference type="NCBI Taxonomy" id="237561"/>
    <lineage>
        <taxon>Eukaryota</taxon>
        <taxon>Fungi</taxon>
        <taxon>Dikarya</taxon>
        <taxon>Ascomycota</taxon>
        <taxon>Saccharomycotina</taxon>
        <taxon>Pichiomycetes</taxon>
        <taxon>Debaryomycetaceae</taxon>
        <taxon>Candida/Lodderomyces clade</taxon>
        <taxon>Candida</taxon>
    </lineage>
</organism>
<dbReference type="EMBL" id="CP017626">
    <property type="protein sequence ID" value="AOW28888.1"/>
    <property type="molecule type" value="Genomic_DNA"/>
</dbReference>
<dbReference type="NCBIfam" id="NF037982">
    <property type="entry name" value="Nramp_1"/>
    <property type="match status" value="1"/>
</dbReference>
<dbReference type="OrthoDB" id="409173at2759"/>
<feature type="transmembrane region" description="Helical" evidence="6">
    <location>
        <begin position="264"/>
        <end position="288"/>
    </location>
</feature>
<dbReference type="InterPro" id="IPR001046">
    <property type="entry name" value="NRAMP_fam"/>
</dbReference>
<feature type="transmembrane region" description="Helical" evidence="6">
    <location>
        <begin position="187"/>
        <end position="207"/>
    </location>
</feature>
<evidence type="ECO:0000256" key="2">
    <source>
        <dbReference type="ARBA" id="ARBA00022692"/>
    </source>
</evidence>
<dbReference type="GO" id="GO:0010106">
    <property type="term" value="P:cellular response to iron ion starvation"/>
    <property type="evidence" value="ECO:0000315"/>
    <property type="project" value="CGD"/>
</dbReference>
<protein>
    <recommendedName>
        <fullName evidence="10">Manganese transporter SMF1</fullName>
    </recommendedName>
</protein>
<dbReference type="eggNOG" id="KOG1291">
    <property type="taxonomic scope" value="Eukaryota"/>
</dbReference>
<dbReference type="NCBIfam" id="TIGR01197">
    <property type="entry name" value="nramp"/>
    <property type="match status" value="1"/>
</dbReference>
<feature type="transmembrane region" description="Helical" evidence="6">
    <location>
        <begin position="219"/>
        <end position="244"/>
    </location>
</feature>
<feature type="transmembrane region" description="Helical" evidence="6">
    <location>
        <begin position="76"/>
        <end position="93"/>
    </location>
</feature>
<name>A0A1D8PLB0_CANAL</name>
<dbReference type="GO" id="GO:0030026">
    <property type="term" value="P:intracellular manganese ion homeostasis"/>
    <property type="evidence" value="ECO:0000318"/>
    <property type="project" value="GO_Central"/>
</dbReference>
<dbReference type="PANTHER" id="PTHR11706:SF101">
    <property type="entry name" value="MANGANESE TRANSPORTER SMF1"/>
    <property type="match status" value="1"/>
</dbReference>
<evidence type="ECO:0000313" key="7">
    <source>
        <dbReference type="CGD" id="CAL0000200710"/>
    </source>
</evidence>
<dbReference type="AlphaFoldDB" id="A0A1D8PLB0"/>
<accession>A0A1D8PLB0</accession>
<reference evidence="8 9" key="1">
    <citation type="journal article" date="2004" name="Proc. Natl. Acad. Sci. U.S.A.">
        <title>The diploid genome sequence of Candida albicans.</title>
        <authorList>
            <person name="Jones T."/>
            <person name="Federspiel N.A."/>
            <person name="Chibana H."/>
            <person name="Dungan J."/>
            <person name="Kalman S."/>
            <person name="Magee B.B."/>
            <person name="Newport G."/>
            <person name="Thorstenson Y.R."/>
            <person name="Agabian N."/>
            <person name="Magee P.T."/>
            <person name="Davis R.W."/>
            <person name="Scherer S."/>
        </authorList>
    </citation>
    <scope>NUCLEOTIDE SEQUENCE [LARGE SCALE GENOMIC DNA]</scope>
    <source>
        <strain evidence="9">SC5314 / ATCC MYA-2876</strain>
    </source>
</reference>
<feature type="transmembrane region" description="Helical" evidence="6">
    <location>
        <begin position="460"/>
        <end position="478"/>
    </location>
</feature>
<feature type="compositionally biased region" description="Low complexity" evidence="5">
    <location>
        <begin position="26"/>
        <end position="36"/>
    </location>
</feature>
<feature type="compositionally biased region" description="Polar residues" evidence="5">
    <location>
        <begin position="9"/>
        <end position="20"/>
    </location>
</feature>
<evidence type="ECO:0008006" key="10">
    <source>
        <dbReference type="Google" id="ProtNLM"/>
    </source>
</evidence>
<dbReference type="GO" id="GO:0005886">
    <property type="term" value="C:plasma membrane"/>
    <property type="evidence" value="ECO:0000318"/>
    <property type="project" value="GO_Central"/>
</dbReference>
<evidence type="ECO:0000256" key="4">
    <source>
        <dbReference type="ARBA" id="ARBA00023136"/>
    </source>
</evidence>
<dbReference type="PRINTS" id="PR00447">
    <property type="entry name" value="NATRESASSCMP"/>
</dbReference>
<dbReference type="KEGG" id="cal:CAALFM_C400990WA"/>
<sequence length="577" mass="63162">MENKVSEISEMTTDLNSNSETKFDHFTTTTKTTTDQIQKKSTETTTTTQSISINSKDEKKAGSKLSRVVKVSRRALTTYASFIGPGLLVSVAYMDPGNYATGITAGASNRYSLLFIVLLADIIAIFLQVLCIKLGCVTGYDLARCCREYLPKKLNWILWILAECAIISTDVAEVIGSATALNILLKIPLPAGVVITIVDVIFVLIAYRTDTSSLKFVKIFEYAVGCLVMIVVICFAVELSQITANVGQVFRGFVPSKEMFDGNGMTVATSVIGSTVMIHSLFLGSGLVQPRMRDYDVKHGYVNLYEIAKEEKVQEEEEEDQTEISPVASNPIQNNIAPTYEQEAKFFRTKYKPSYKSICYCLKYSKIELIVTLATIALFVNAAIVIIAGATLYGTSEAMNADLYTIHSLLSKSLSPAVGTIFMVALLSSGQSAGVVCTIAGQMVGEGHINWTLKPWMRRILTRAISIIPCLTISVFIGKNGLGVALNISQIIISILLPPLTAPLIYFTCCKKIMKVELGEEDEVEGIEEDDGDSGKRYKYMTNSWLTTIIVVIIWLLVAILNVYAIYQMAVSGVTGS</sequence>
<keyword evidence="2 6" id="KW-0812">Transmembrane</keyword>
<comment type="subcellular location">
    <subcellularLocation>
        <location evidence="1">Membrane</location>
        <topology evidence="1">Multi-pass membrane protein</topology>
    </subcellularLocation>
</comment>
<dbReference type="GeneID" id="3635609"/>
<dbReference type="GO" id="GO:0006828">
    <property type="term" value="P:manganese ion transport"/>
    <property type="evidence" value="ECO:0000318"/>
    <property type="project" value="GO_Central"/>
</dbReference>
<reference evidence="8 9" key="3">
    <citation type="journal article" date="2013" name="Genome Biol.">
        <title>Assembly of a phased diploid Candida albicans genome facilitates allele-specific measurements and provides a simple model for repeat and indel structure.</title>
        <authorList>
            <person name="Muzzey D."/>
            <person name="Schwartz K."/>
            <person name="Weissman J.S."/>
            <person name="Sherlock G."/>
        </authorList>
    </citation>
    <scope>NUCLEOTIDE SEQUENCE [LARGE SCALE GENOMIC DNA]</scope>
    <source>
        <strain evidence="9">SC5314 / ATCC MYA-2876</strain>
    </source>
</reference>
<proteinExistence type="predicted"/>
<evidence type="ECO:0000256" key="3">
    <source>
        <dbReference type="ARBA" id="ARBA00022989"/>
    </source>
</evidence>
<dbReference type="GO" id="GO:0006879">
    <property type="term" value="P:intracellular iron ion homeostasis"/>
    <property type="evidence" value="ECO:0000318"/>
    <property type="project" value="GO_Central"/>
</dbReference>
<evidence type="ECO:0000256" key="1">
    <source>
        <dbReference type="ARBA" id="ARBA00004141"/>
    </source>
</evidence>
<keyword evidence="3 6" id="KW-1133">Transmembrane helix</keyword>
<feature type="transmembrane region" description="Helical" evidence="6">
    <location>
        <begin position="113"/>
        <end position="135"/>
    </location>
</feature>
<dbReference type="PANTHER" id="PTHR11706">
    <property type="entry name" value="SOLUTE CARRIER PROTEIN FAMILY 11 MEMBER"/>
    <property type="match status" value="1"/>
</dbReference>
<dbReference type="GO" id="GO:0044180">
    <property type="term" value="P:filamentous growth of a unicellular organism"/>
    <property type="evidence" value="ECO:0000315"/>
    <property type="project" value="CGD"/>
</dbReference>
<evidence type="ECO:0000313" key="9">
    <source>
        <dbReference type="Proteomes" id="UP000000559"/>
    </source>
</evidence>
<feature type="region of interest" description="Disordered" evidence="5">
    <location>
        <begin position="1"/>
        <end position="55"/>
    </location>
</feature>
<evidence type="ECO:0000256" key="5">
    <source>
        <dbReference type="SAM" id="MobiDB-lite"/>
    </source>
</evidence>
<feature type="transmembrane region" description="Helical" evidence="6">
    <location>
        <begin position="369"/>
        <end position="394"/>
    </location>
</feature>
<feature type="transmembrane region" description="Helical" evidence="6">
    <location>
        <begin position="156"/>
        <end position="181"/>
    </location>
</feature>
<dbReference type="VEuPathDB" id="FungiDB:C4_00990W_A"/>
<keyword evidence="9" id="KW-1185">Reference proteome</keyword>